<feature type="transmembrane region" description="Helical" evidence="2">
    <location>
        <begin position="1178"/>
        <end position="1198"/>
    </location>
</feature>
<dbReference type="OrthoDB" id="411811at2759"/>
<feature type="transmembrane region" description="Helical" evidence="2">
    <location>
        <begin position="1103"/>
        <end position="1124"/>
    </location>
</feature>
<dbReference type="InParanoid" id="A0A077ZRN8"/>
<proteinExistence type="predicted"/>
<keyword evidence="2" id="KW-1133">Transmembrane helix</keyword>
<feature type="compositionally biased region" description="Basic and acidic residues" evidence="1">
    <location>
        <begin position="1700"/>
        <end position="1710"/>
    </location>
</feature>
<protein>
    <recommendedName>
        <fullName evidence="5">Transmembrane protein</fullName>
    </recommendedName>
</protein>
<evidence type="ECO:0000256" key="2">
    <source>
        <dbReference type="SAM" id="Phobius"/>
    </source>
</evidence>
<dbReference type="SUPFAM" id="SSF51126">
    <property type="entry name" value="Pectin lyase-like"/>
    <property type="match status" value="1"/>
</dbReference>
<feature type="transmembrane region" description="Helical" evidence="2">
    <location>
        <begin position="930"/>
        <end position="953"/>
    </location>
</feature>
<keyword evidence="4" id="KW-1185">Reference proteome</keyword>
<feature type="transmembrane region" description="Helical" evidence="2">
    <location>
        <begin position="1055"/>
        <end position="1075"/>
    </location>
</feature>
<dbReference type="InterPro" id="IPR011050">
    <property type="entry name" value="Pectin_lyase_fold/virulence"/>
</dbReference>
<keyword evidence="2" id="KW-0812">Transmembrane</keyword>
<feature type="transmembrane region" description="Helical" evidence="2">
    <location>
        <begin position="860"/>
        <end position="882"/>
    </location>
</feature>
<feature type="transmembrane region" description="Helical" evidence="2">
    <location>
        <begin position="829"/>
        <end position="848"/>
    </location>
</feature>
<feature type="region of interest" description="Disordered" evidence="1">
    <location>
        <begin position="1656"/>
        <end position="1710"/>
    </location>
</feature>
<evidence type="ECO:0000313" key="4">
    <source>
        <dbReference type="Proteomes" id="UP000039865"/>
    </source>
</evidence>
<dbReference type="Proteomes" id="UP000039865">
    <property type="component" value="Unassembled WGS sequence"/>
</dbReference>
<evidence type="ECO:0000256" key="1">
    <source>
        <dbReference type="SAM" id="MobiDB-lite"/>
    </source>
</evidence>
<dbReference type="PANTHER" id="PTHR11319">
    <property type="entry name" value="G PROTEIN-COUPLED RECEPTOR-RELATED"/>
    <property type="match status" value="1"/>
</dbReference>
<feature type="compositionally biased region" description="Basic residues" evidence="1">
    <location>
        <begin position="1675"/>
        <end position="1699"/>
    </location>
</feature>
<accession>A0A077ZRN8</accession>
<sequence length="1767" mass="204149">MYNTYTVSTFRWDPSDYYAKYQEEYYLGFGCPIFYILNNIITDLQIKGLIYSNNFAYFDKSQKANSMASLINHSMKQNDGTIYKVLFENVLIENNYAENGGRFFDISAHQIIFRNVIVQNNGAWFKFLSQNYPTIAQNETYQYQFINGFTISLTPTDYSKYEKVTFNSCTFTQNYGTTSVIMQNDDTQLVFQTWFKQCTFTENQSNRSLAKILYLTNQQINEVNLTQCVIQEKKQNQYIIQKYLIEERSTYFLATNPSLIVLSSQNNFYFKDGTVRYVNFVQEAAFILAQEAENVIISGSKFQQNSGATVSLISLKQTKIEIDNCIFDQNNGHDNGIILGNDYTQITINNSKFLQNFADSYSIFQNSMNQDFSQFKKINGNFIYAISDSNLIINGSTFVNGRGKDGGAVYFLGYSNFTILNSNFTGCQVDNQGGAIYAASYESLLIENTTFNENNAQVFGTSIYSSNSIGYLQIDLNSKFTSKNSQNYLYLSSIEEVKIAMTLFKSEANSELMKSNYSAVYLDSINKVEIINSKFEQIYANTSGGYNFAQVYGSDISSVAKILKQLTAKEYSYAKSDLQSSQLRILETSGASTIELKKQKSGGVIDPIYFALVDKYGSIVQTDLTSKLYLAVVHNSNYQFPSTFETSTSFEISNGTFIIDSLVFVGQPNSEQNGIDYSIPDNAAYYNSLQSGSTTSTTAQNVEIKVEIRNCEAGEAFLSSGKCQDCSNEQYLLTNPEAISACKDCQTSKYFFKSTKMKVFPIVMEEIKFIPELITGEVVGMNYPENNTLGACRQGYQGIICADCMIGYSRTGTYECSPCPEQASNSFKLLALLMIIVFALVFLIRSTLAGALEEKNYISVFIRVLMNHFQLLIITASFNFQWPDQLYAFFNSVKPVSEATTQFLSVDCFIDTRKSNNDTSSVRSFYSKTIILSIAPFIAVIICIAVWNLIYCIQDRKKRYQKLQEQKIKREFIKIQLNRNKNSATTAILEEFKNPKNENSQQEEETSRSSKQDIPFVGQNETINVHNHEGIYENDGNEVINLKTQEEKERRKGKIVSSVIIILFFIHPTITTQMFNAFNCQDIDGTLRLFEDLEVICYQGNHFYIALFVALPSIIIWCNLVHFLKLLGFGIPSYGYLLMSSRRNELNLVEVKERYGFLYNGYKQHSYYWEIFIMYRKLLIIIIQVFLAQVGKIIQVMKIFVSQFRKTNIVALNNNGKIVLFFLIVVINVVFFSYWTAKFIQELRHFIHKKFPKIYFMLFLCCNPKKKQQEDVVSEYMKKNQVFLKNYENICNYLVQRKNLYLNGMIPPEDHELQRLVLKLSQFKEEVDKRESIYHHQTQSIEKLLLAKEMDHALQKFKLRPRHEKIESISGNQGHQVPSIDDIENGFQNGIHHQRDRSIVKENFSFDNSSRKSVFGKYNKPTMISEHYKRKISLEGPASRTFQTQQNLVQRSNVFTNLNLRKNLEIKAEKFDEEPQANYNNKRSHPDFMIDTSTKLIKNQNMEDIVDYLSTPRMKKKNNKSIIVQQENLSKYQSIRSYTQLNREVNSMNNAQNSNDQEDSSAEEQQIQEEISRQLGIQKYKDDITMIVYNDNEDKQSHYKTSIYGDQSVSEEDEDYEINQIGIQNEIQNYQELAQKKIKEQQLDILQSKNYKAKTSNKFRKIDGSISQKNDNKSHRMRSRSTIRQKLRQKPLKRSRSRSSQHDKEIKEYGNSIDEKQLKIQADLFVSDIVEESVNSDRDQSQKYDTKQDKHLIINFKESYMIEHQYD</sequence>
<feature type="transmembrane region" description="Helical" evidence="2">
    <location>
        <begin position="1218"/>
        <end position="1237"/>
    </location>
</feature>
<name>A0A077ZRN8_STYLE</name>
<dbReference type="PANTHER" id="PTHR11319:SF35">
    <property type="entry name" value="OUTER MEMBRANE PROTEIN PMPC-RELATED"/>
    <property type="match status" value="1"/>
</dbReference>
<evidence type="ECO:0000313" key="3">
    <source>
        <dbReference type="EMBL" id="CDW71166.1"/>
    </source>
</evidence>
<keyword evidence="2" id="KW-0472">Membrane</keyword>
<dbReference type="EMBL" id="CCKQ01000100">
    <property type="protein sequence ID" value="CDW71166.1"/>
    <property type="molecule type" value="Genomic_DNA"/>
</dbReference>
<reference evidence="3 4" key="1">
    <citation type="submission" date="2014-06" db="EMBL/GenBank/DDBJ databases">
        <authorList>
            <person name="Swart Estienne"/>
        </authorList>
    </citation>
    <scope>NUCLEOTIDE SEQUENCE [LARGE SCALE GENOMIC DNA]</scope>
    <source>
        <strain evidence="3 4">130c</strain>
    </source>
</reference>
<organism evidence="3 4">
    <name type="scientific">Stylonychia lemnae</name>
    <name type="common">Ciliate</name>
    <dbReference type="NCBI Taxonomy" id="5949"/>
    <lineage>
        <taxon>Eukaryota</taxon>
        <taxon>Sar</taxon>
        <taxon>Alveolata</taxon>
        <taxon>Ciliophora</taxon>
        <taxon>Intramacronucleata</taxon>
        <taxon>Spirotrichea</taxon>
        <taxon>Stichotrichia</taxon>
        <taxon>Sporadotrichida</taxon>
        <taxon>Oxytrichidae</taxon>
        <taxon>Stylonychinae</taxon>
        <taxon>Stylonychia</taxon>
    </lineage>
</organism>
<feature type="region of interest" description="Disordered" evidence="1">
    <location>
        <begin position="990"/>
        <end position="1013"/>
    </location>
</feature>
<gene>
    <name evidence="3" type="primary">Contig17299.g18429</name>
    <name evidence="3" type="ORF">STYLEM_105</name>
</gene>
<evidence type="ECO:0008006" key="5">
    <source>
        <dbReference type="Google" id="ProtNLM"/>
    </source>
</evidence>